<reference evidence="7 8" key="1">
    <citation type="journal article" date="2019" name="Environ. Microbiol.">
        <title>Species interactions and distinct microbial communities in high Arctic permafrost affected cryosols are associated with the CH4 and CO2 gas fluxes.</title>
        <authorList>
            <person name="Altshuler I."/>
            <person name="Hamel J."/>
            <person name="Turney S."/>
            <person name="Magnuson E."/>
            <person name="Levesque R."/>
            <person name="Greer C."/>
            <person name="Whyte L.G."/>
        </authorList>
    </citation>
    <scope>NUCLEOTIDE SEQUENCE [LARGE SCALE GENOMIC DNA]</scope>
    <source>
        <strain evidence="7 8">S5.1</strain>
    </source>
</reference>
<dbReference type="InterPro" id="IPR058792">
    <property type="entry name" value="Beta-barrel_RND_2"/>
</dbReference>
<feature type="domain" description="YknX-like C-terminal permuted SH3-like" evidence="6">
    <location>
        <begin position="320"/>
        <end position="386"/>
    </location>
</feature>
<protein>
    <submittedName>
        <fullName evidence="7">Efflux RND transporter periplasmic adaptor subunit</fullName>
    </submittedName>
</protein>
<dbReference type="GO" id="GO:0015562">
    <property type="term" value="F:efflux transmembrane transporter activity"/>
    <property type="evidence" value="ECO:0007669"/>
    <property type="project" value="TreeGrafter"/>
</dbReference>
<dbReference type="InterPro" id="IPR006143">
    <property type="entry name" value="RND_pump_MFP"/>
</dbReference>
<dbReference type="Pfam" id="PF25954">
    <property type="entry name" value="Beta-barrel_RND_2"/>
    <property type="match status" value="1"/>
</dbReference>
<dbReference type="PANTHER" id="PTHR30469:SF15">
    <property type="entry name" value="HLYD FAMILY OF SECRETION PROTEINS"/>
    <property type="match status" value="1"/>
</dbReference>
<evidence type="ECO:0000256" key="3">
    <source>
        <dbReference type="SAM" id="Phobius"/>
    </source>
</evidence>
<dbReference type="Gene3D" id="1.10.287.470">
    <property type="entry name" value="Helix hairpin bin"/>
    <property type="match status" value="1"/>
</dbReference>
<dbReference type="AlphaFoldDB" id="A0A502CA17"/>
<dbReference type="RefSeq" id="WP_140872439.1">
    <property type="nucleotide sequence ID" value="NZ_RCZK01000012.1"/>
</dbReference>
<feature type="region of interest" description="Disordered" evidence="2">
    <location>
        <begin position="1"/>
        <end position="22"/>
    </location>
</feature>
<dbReference type="PANTHER" id="PTHR30469">
    <property type="entry name" value="MULTIDRUG RESISTANCE PROTEIN MDTA"/>
    <property type="match status" value="1"/>
</dbReference>
<dbReference type="SUPFAM" id="SSF111369">
    <property type="entry name" value="HlyD-like secretion proteins"/>
    <property type="match status" value="1"/>
</dbReference>
<gene>
    <name evidence="7" type="ORF">EAH84_12985</name>
</gene>
<sequence length="392" mass="40830">MNYESRTIAQDERPALPDYDGEGRRRKRNIVVGVVVALLVAALAWTVFGHKKPAAAPAGAAVEQVPSVSVIVPGRSTVDRTISATGTIAARVDMPVGVAGEGGMVTAVRVQPGQWVNAGQVLASVDRSVQNQTAQSLAAQISVARSDQSIAQSELDRAAQLVDRGFISKADLQRKQATLNSAAARVKVAQATLREAQARTGRLDIRAPAAGLVLARNVEPGQVVSAGSGMLFRMAKGGQMELRAQMSEQDLTTMHVGAPAVVTPVGSTQSFKGEVWQVSPVIDPQSRQGIARVALKYDTALRPGGFAQAEITSGAASVPQLPESAVQSDRKGNYVYVVGADNKVARRAVTVGQVTDQGVSVTGGLTGSERVVSSAGAFLSPGQKVKPINKAS</sequence>
<dbReference type="InterPro" id="IPR058637">
    <property type="entry name" value="YknX-like_C"/>
</dbReference>
<keyword evidence="3" id="KW-0812">Transmembrane</keyword>
<evidence type="ECO:0000313" key="7">
    <source>
        <dbReference type="EMBL" id="TPG10017.1"/>
    </source>
</evidence>
<accession>A0A502CA17</accession>
<dbReference type="Gene3D" id="2.40.30.170">
    <property type="match status" value="1"/>
</dbReference>
<comment type="similarity">
    <text evidence="1">Belongs to the membrane fusion protein (MFP) (TC 8.A.1) family.</text>
</comment>
<feature type="domain" description="CusB-like beta-barrel" evidence="5">
    <location>
        <begin position="242"/>
        <end position="313"/>
    </location>
</feature>
<dbReference type="OrthoDB" id="7422354at2"/>
<evidence type="ECO:0000256" key="1">
    <source>
        <dbReference type="ARBA" id="ARBA00009477"/>
    </source>
</evidence>
<dbReference type="Proteomes" id="UP000318413">
    <property type="component" value="Unassembled WGS sequence"/>
</dbReference>
<evidence type="ECO:0000259" key="5">
    <source>
        <dbReference type="Pfam" id="PF25954"/>
    </source>
</evidence>
<evidence type="ECO:0000259" key="6">
    <source>
        <dbReference type="Pfam" id="PF25989"/>
    </source>
</evidence>
<dbReference type="Gene3D" id="2.40.50.100">
    <property type="match status" value="1"/>
</dbReference>
<keyword evidence="3" id="KW-0472">Membrane</keyword>
<dbReference type="Pfam" id="PF25876">
    <property type="entry name" value="HH_MFP_RND"/>
    <property type="match status" value="1"/>
</dbReference>
<name>A0A502CA17_9SPHN</name>
<evidence type="ECO:0000259" key="4">
    <source>
        <dbReference type="Pfam" id="PF25876"/>
    </source>
</evidence>
<keyword evidence="8" id="KW-1185">Reference proteome</keyword>
<feature type="domain" description="Multidrug resistance protein MdtA-like alpha-helical hairpin" evidence="4">
    <location>
        <begin position="135"/>
        <end position="197"/>
    </location>
</feature>
<evidence type="ECO:0000256" key="2">
    <source>
        <dbReference type="SAM" id="MobiDB-lite"/>
    </source>
</evidence>
<dbReference type="Gene3D" id="2.40.420.20">
    <property type="match status" value="1"/>
</dbReference>
<comment type="caution">
    <text evidence="7">The sequence shown here is derived from an EMBL/GenBank/DDBJ whole genome shotgun (WGS) entry which is preliminary data.</text>
</comment>
<evidence type="ECO:0000313" key="8">
    <source>
        <dbReference type="Proteomes" id="UP000318413"/>
    </source>
</evidence>
<keyword evidence="3" id="KW-1133">Transmembrane helix</keyword>
<dbReference type="Pfam" id="PF25989">
    <property type="entry name" value="YknX_C"/>
    <property type="match status" value="1"/>
</dbReference>
<proteinExistence type="inferred from homology"/>
<dbReference type="GO" id="GO:1990281">
    <property type="term" value="C:efflux pump complex"/>
    <property type="evidence" value="ECO:0007669"/>
    <property type="project" value="TreeGrafter"/>
</dbReference>
<organism evidence="7 8">
    <name type="scientific">Sphingomonas oligophenolica</name>
    <dbReference type="NCBI Taxonomy" id="301154"/>
    <lineage>
        <taxon>Bacteria</taxon>
        <taxon>Pseudomonadati</taxon>
        <taxon>Pseudomonadota</taxon>
        <taxon>Alphaproteobacteria</taxon>
        <taxon>Sphingomonadales</taxon>
        <taxon>Sphingomonadaceae</taxon>
        <taxon>Sphingomonas</taxon>
    </lineage>
</organism>
<dbReference type="EMBL" id="RCZK01000012">
    <property type="protein sequence ID" value="TPG10017.1"/>
    <property type="molecule type" value="Genomic_DNA"/>
</dbReference>
<feature type="transmembrane region" description="Helical" evidence="3">
    <location>
        <begin position="30"/>
        <end position="48"/>
    </location>
</feature>
<dbReference type="InterPro" id="IPR058624">
    <property type="entry name" value="MdtA-like_HH"/>
</dbReference>
<dbReference type="NCBIfam" id="TIGR01730">
    <property type="entry name" value="RND_mfp"/>
    <property type="match status" value="1"/>
</dbReference>